<dbReference type="Proteomes" id="UP000509301">
    <property type="component" value="Chromosome"/>
</dbReference>
<keyword evidence="2" id="KW-1185">Reference proteome</keyword>
<sequence length="211" mass="24623">MDSLNLGDLKSPDTERRAKAWHELQKLIESGKDLRKYRLYFRSLLWYPLQGVRESAWEHLQVYKTVGVTGIEKAFSSSSDRIKLTAWQHAKEALSLGLVDSGQLSKLTPHFWRLLRSYFPTVRKKAWNLLPTLIEMGIVERNDGSRLIEFLRSKKVGVRILAWSKVRILMERGILDEEQVKQNFQYLVEMTEKDSLASRRAKKILGEFGWT</sequence>
<evidence type="ECO:0008006" key="3">
    <source>
        <dbReference type="Google" id="ProtNLM"/>
    </source>
</evidence>
<dbReference type="RefSeq" id="WP_174629660.1">
    <property type="nucleotide sequence ID" value="NZ_CP049074.1"/>
</dbReference>
<gene>
    <name evidence="1" type="ORF">GWK48_03515</name>
</gene>
<evidence type="ECO:0000313" key="1">
    <source>
        <dbReference type="EMBL" id="QKQ99586.1"/>
    </source>
</evidence>
<reference evidence="1 2" key="1">
    <citation type="submission" date="2020-02" db="EMBL/GenBank/DDBJ databases">
        <title>Comparative genome analysis reveals the metabolism and evolution of the thermophilic archaeal genus Metallosphaera.</title>
        <authorList>
            <person name="Jiang C."/>
        </authorList>
    </citation>
    <scope>NUCLEOTIDE SEQUENCE [LARGE SCALE GENOMIC DNA]</scope>
    <source>
        <strain evidence="1 2">Ric-A</strain>
    </source>
</reference>
<dbReference type="SUPFAM" id="SSF48371">
    <property type="entry name" value="ARM repeat"/>
    <property type="match status" value="1"/>
</dbReference>
<dbReference type="EMBL" id="CP049074">
    <property type="protein sequence ID" value="QKQ99586.1"/>
    <property type="molecule type" value="Genomic_DNA"/>
</dbReference>
<protein>
    <recommendedName>
        <fullName evidence="3">DNA alkylation repair protein</fullName>
    </recommendedName>
</protein>
<organism evidence="1 2">
    <name type="scientific">Metallosphaera tengchongensis</name>
    <dbReference type="NCBI Taxonomy" id="1532350"/>
    <lineage>
        <taxon>Archaea</taxon>
        <taxon>Thermoproteota</taxon>
        <taxon>Thermoprotei</taxon>
        <taxon>Sulfolobales</taxon>
        <taxon>Sulfolobaceae</taxon>
        <taxon>Metallosphaera</taxon>
    </lineage>
</organism>
<dbReference type="KEGG" id="mten:GWK48_03515"/>
<dbReference type="GeneID" id="55640986"/>
<dbReference type="AlphaFoldDB" id="A0A6N0NTX9"/>
<proteinExistence type="predicted"/>
<name>A0A6N0NTX9_9CREN</name>
<accession>A0A6N0NTX9</accession>
<dbReference type="OrthoDB" id="39953at2157"/>
<dbReference type="InterPro" id="IPR016024">
    <property type="entry name" value="ARM-type_fold"/>
</dbReference>
<evidence type="ECO:0000313" key="2">
    <source>
        <dbReference type="Proteomes" id="UP000509301"/>
    </source>
</evidence>